<gene>
    <name evidence="2" type="ORF">ERS008502_02276</name>
</gene>
<dbReference type="RefSeq" id="WP_049678612.1">
    <property type="nucleotide sequence ID" value="NZ_CABMMJ010000004.1"/>
</dbReference>
<accession>A0AA36LSB5</accession>
<dbReference type="SMART" id="SM01040">
    <property type="entry name" value="Bro-N"/>
    <property type="match status" value="1"/>
</dbReference>
<evidence type="ECO:0000259" key="1">
    <source>
        <dbReference type="PROSITE" id="PS51750"/>
    </source>
</evidence>
<proteinExistence type="predicted"/>
<dbReference type="AlphaFoldDB" id="A0AA36LSB5"/>
<feature type="domain" description="Bro-N" evidence="1">
    <location>
        <begin position="19"/>
        <end position="145"/>
    </location>
</feature>
<name>A0AA36LSB5_YERMO</name>
<comment type="caution">
    <text evidence="2">The sequence shown here is derived from an EMBL/GenBank/DDBJ whole genome shotgun (WGS) entry which is preliminary data.</text>
</comment>
<dbReference type="InterPro" id="IPR003497">
    <property type="entry name" value="BRO_N_domain"/>
</dbReference>
<dbReference type="Pfam" id="PF02498">
    <property type="entry name" value="Bro-N"/>
    <property type="match status" value="1"/>
</dbReference>
<dbReference type="EMBL" id="CQBM01000004">
    <property type="protein sequence ID" value="CNI10936.1"/>
    <property type="molecule type" value="Genomic_DNA"/>
</dbReference>
<protein>
    <submittedName>
        <fullName evidence="2">BRO family, N-terminal domain</fullName>
    </submittedName>
</protein>
<dbReference type="PROSITE" id="PS51750">
    <property type="entry name" value="BRO_N"/>
    <property type="match status" value="1"/>
</dbReference>
<sequence length="206" mass="22686">MKKLNALIGSTQTHSEFSTTSNSIVLKFKDQTVIPFDHGDGKIWVTAKESAKLLGYANAKSVTNLYNSNSDEFTASMTEVITTVTSGKTMGCNNLKTKIRIFSLRGLHLLGLLAETPVAKDLRRWALDLMDKESGGLVADTRLTLQQMQNIVATVWKSSNEDSSDAGRRLRKRQDDLPVLQKAQKLVDEIGQIPFEFIGGGKLGIQ</sequence>
<evidence type="ECO:0000313" key="2">
    <source>
        <dbReference type="EMBL" id="CNI10936.1"/>
    </source>
</evidence>
<organism evidence="2 3">
    <name type="scientific">Yersinia mollaretii</name>
    <dbReference type="NCBI Taxonomy" id="33060"/>
    <lineage>
        <taxon>Bacteria</taxon>
        <taxon>Pseudomonadati</taxon>
        <taxon>Pseudomonadota</taxon>
        <taxon>Gammaproteobacteria</taxon>
        <taxon>Enterobacterales</taxon>
        <taxon>Yersiniaceae</taxon>
        <taxon>Yersinia</taxon>
    </lineage>
</organism>
<reference evidence="2 3" key="1">
    <citation type="submission" date="2015-03" db="EMBL/GenBank/DDBJ databases">
        <authorList>
            <consortium name="Pathogen Informatics"/>
            <person name="Murphy D."/>
        </authorList>
    </citation>
    <scope>NUCLEOTIDE SEQUENCE [LARGE SCALE GENOMIC DNA]</scope>
    <source>
        <strain evidence="2 3">FE82747</strain>
    </source>
</reference>
<evidence type="ECO:0000313" key="3">
    <source>
        <dbReference type="Proteomes" id="UP000040841"/>
    </source>
</evidence>
<dbReference type="Proteomes" id="UP000040841">
    <property type="component" value="Unassembled WGS sequence"/>
</dbReference>